<gene>
    <name evidence="6" type="ORF">ATO11_07005</name>
</gene>
<dbReference type="Proteomes" id="UP000036938">
    <property type="component" value="Unassembled WGS sequence"/>
</dbReference>
<feature type="transmembrane region" description="Helical" evidence="4">
    <location>
        <begin position="239"/>
        <end position="260"/>
    </location>
</feature>
<comment type="caution">
    <text evidence="6">The sequence shown here is derived from an EMBL/GenBank/DDBJ whole genome shotgun (WGS) entry which is preliminary data.</text>
</comment>
<evidence type="ECO:0000313" key="6">
    <source>
        <dbReference type="EMBL" id="KNG94004.1"/>
    </source>
</evidence>
<dbReference type="STRING" id="1317121.ATO11_07005"/>
<dbReference type="SUPFAM" id="SSF103473">
    <property type="entry name" value="MFS general substrate transporter"/>
    <property type="match status" value="1"/>
</dbReference>
<keyword evidence="2 4" id="KW-1133">Transmembrane helix</keyword>
<dbReference type="EMBL" id="AQQZ01000003">
    <property type="protein sequence ID" value="KNG94004.1"/>
    <property type="molecule type" value="Genomic_DNA"/>
</dbReference>
<dbReference type="PANTHER" id="PTHR23526:SF4">
    <property type="entry name" value="INTEGRAL MEMBRANE TRANSPORT PROTEIN"/>
    <property type="match status" value="1"/>
</dbReference>
<feature type="transmembrane region" description="Helical" evidence="4">
    <location>
        <begin position="95"/>
        <end position="115"/>
    </location>
</feature>
<dbReference type="PANTHER" id="PTHR23526">
    <property type="entry name" value="INTEGRAL MEMBRANE TRANSPORT PROTEIN-RELATED"/>
    <property type="match status" value="1"/>
</dbReference>
<feature type="transmembrane region" description="Helical" evidence="4">
    <location>
        <begin position="161"/>
        <end position="185"/>
    </location>
</feature>
<protein>
    <submittedName>
        <fullName evidence="6">MFS transporter permease</fullName>
    </submittedName>
</protein>
<name>A0A0L1JQF1_9RHOB</name>
<reference evidence="6 7" key="1">
    <citation type="journal article" date="2015" name="Int. J. Syst. Evol. Microbiol.">
        <title>Aestuariivita atlantica sp. nov., isolated from deep sea sediment of the Atlantic Ocean.</title>
        <authorList>
            <person name="Li G."/>
            <person name="Lai Q."/>
            <person name="Du Y."/>
            <person name="Liu X."/>
            <person name="Sun F."/>
            <person name="Shao Z."/>
        </authorList>
    </citation>
    <scope>NUCLEOTIDE SEQUENCE [LARGE SCALE GENOMIC DNA]</scope>
    <source>
        <strain evidence="6 7">22II-S11-z3</strain>
    </source>
</reference>
<sequence>MTGMTASTAFDALTDADGAADETEARNGLRHVAALGQTKVADGLIDPKLVLSWLMQSLGAPAWLISALVPIREAGALLPQILLAGRLRRMQARRWMWVTGAAGQGIAAALIVLAGVTLSGLAAGFAICAALAMLAMFRAACSVSFKDILGKTIAKTRRGAITGFAASASSVAVLVFAGLLIAGILRSEAAVLAAIALAAILWASAAMVMARVEEEPSTAEADAPALDLSPLREDARLRLFLVVRGLLIATSLAPPYFVLLGSAQGVLALDRLGAMLLASAAGSLLSSYVWGRLADRSSRLVLAMAGGIAAAAMLAAVGLALAGLGGALLAMPLALFVQMVAYHGVRQGRSTYLVDMAPEDRRAAYAAVANTVIGVLLLATGLVAGVGAVFGAEITLILFAAMAAGGGLLALRLEEVEGR</sequence>
<proteinExistence type="predicted"/>
<dbReference type="PROSITE" id="PS50850">
    <property type="entry name" value="MFS"/>
    <property type="match status" value="1"/>
</dbReference>
<evidence type="ECO:0000259" key="5">
    <source>
        <dbReference type="PROSITE" id="PS50850"/>
    </source>
</evidence>
<evidence type="ECO:0000256" key="2">
    <source>
        <dbReference type="ARBA" id="ARBA00022989"/>
    </source>
</evidence>
<feature type="transmembrane region" description="Helical" evidence="4">
    <location>
        <begin position="365"/>
        <end position="388"/>
    </location>
</feature>
<feature type="transmembrane region" description="Helical" evidence="4">
    <location>
        <begin position="327"/>
        <end position="345"/>
    </location>
</feature>
<dbReference type="InterPro" id="IPR052528">
    <property type="entry name" value="Sugar_transport-like"/>
</dbReference>
<dbReference type="PATRIC" id="fig|1317121.7.peg.2004"/>
<organism evidence="6 7">
    <name type="scientific">Pseudaestuariivita atlantica</name>
    <dbReference type="NCBI Taxonomy" id="1317121"/>
    <lineage>
        <taxon>Bacteria</taxon>
        <taxon>Pseudomonadati</taxon>
        <taxon>Pseudomonadota</taxon>
        <taxon>Alphaproteobacteria</taxon>
        <taxon>Rhodobacterales</taxon>
        <taxon>Paracoccaceae</taxon>
        <taxon>Pseudaestuariivita</taxon>
    </lineage>
</organism>
<evidence type="ECO:0000256" key="1">
    <source>
        <dbReference type="ARBA" id="ARBA00022692"/>
    </source>
</evidence>
<dbReference type="RefSeq" id="WP_050530142.1">
    <property type="nucleotide sequence ID" value="NZ_AQQZ01000003.1"/>
</dbReference>
<dbReference type="AlphaFoldDB" id="A0A0L1JQF1"/>
<keyword evidence="7" id="KW-1185">Reference proteome</keyword>
<feature type="domain" description="Major facilitator superfamily (MFS) profile" evidence="5">
    <location>
        <begin position="191"/>
        <end position="419"/>
    </location>
</feature>
<accession>A0A0L1JQF1</accession>
<keyword evidence="3 4" id="KW-0472">Membrane</keyword>
<feature type="transmembrane region" description="Helical" evidence="4">
    <location>
        <begin position="191"/>
        <end position="210"/>
    </location>
</feature>
<feature type="transmembrane region" description="Helical" evidence="4">
    <location>
        <begin position="272"/>
        <end position="291"/>
    </location>
</feature>
<feature type="transmembrane region" description="Helical" evidence="4">
    <location>
        <begin position="121"/>
        <end position="140"/>
    </location>
</feature>
<dbReference type="Gene3D" id="1.20.1250.20">
    <property type="entry name" value="MFS general substrate transporter like domains"/>
    <property type="match status" value="1"/>
</dbReference>
<evidence type="ECO:0000313" key="7">
    <source>
        <dbReference type="Proteomes" id="UP000036938"/>
    </source>
</evidence>
<dbReference type="InterPro" id="IPR036259">
    <property type="entry name" value="MFS_trans_sf"/>
</dbReference>
<dbReference type="InterPro" id="IPR020846">
    <property type="entry name" value="MFS_dom"/>
</dbReference>
<evidence type="ECO:0000256" key="4">
    <source>
        <dbReference type="SAM" id="Phobius"/>
    </source>
</evidence>
<keyword evidence="1 4" id="KW-0812">Transmembrane</keyword>
<dbReference type="GO" id="GO:0022857">
    <property type="term" value="F:transmembrane transporter activity"/>
    <property type="evidence" value="ECO:0007669"/>
    <property type="project" value="InterPro"/>
</dbReference>
<evidence type="ECO:0000256" key="3">
    <source>
        <dbReference type="ARBA" id="ARBA00023136"/>
    </source>
</evidence>
<feature type="transmembrane region" description="Helical" evidence="4">
    <location>
        <begin position="300"/>
        <end position="321"/>
    </location>
</feature>
<feature type="transmembrane region" description="Helical" evidence="4">
    <location>
        <begin position="394"/>
        <end position="413"/>
    </location>
</feature>